<evidence type="ECO:0000259" key="4">
    <source>
        <dbReference type="PROSITE" id="PS50887"/>
    </source>
</evidence>
<dbReference type="InterPro" id="IPR000160">
    <property type="entry name" value="GGDEF_dom"/>
</dbReference>
<dbReference type="Gene3D" id="3.30.70.2220">
    <property type="entry name" value="CRISPR-Cas system, Cmr2 subunit, D1 domain, cysteine cluster"/>
    <property type="match status" value="1"/>
</dbReference>
<dbReference type="InterPro" id="IPR038242">
    <property type="entry name" value="Cmr2_N"/>
</dbReference>
<dbReference type="OrthoDB" id="9758700at2"/>
<dbReference type="Pfam" id="PF22335">
    <property type="entry name" value="Cas10-Cmr2_palm2"/>
    <property type="match status" value="1"/>
</dbReference>
<evidence type="ECO:0000256" key="3">
    <source>
        <dbReference type="SAM" id="Coils"/>
    </source>
</evidence>
<dbReference type="RefSeq" id="WP_006889659.1">
    <property type="nucleotide sequence ID" value="NZ_JH109152.1"/>
</dbReference>
<dbReference type="GO" id="GO:0000166">
    <property type="term" value="F:nucleotide binding"/>
    <property type="evidence" value="ECO:0007669"/>
    <property type="project" value="UniProtKB-KW"/>
</dbReference>
<dbReference type="Pfam" id="PF12469">
    <property type="entry name" value="Cmr2_N"/>
    <property type="match status" value="1"/>
</dbReference>
<dbReference type="eggNOG" id="COG1353">
    <property type="taxonomic scope" value="Bacteria"/>
</dbReference>
<gene>
    <name evidence="5" type="ORF">Mettu_0457</name>
</gene>
<keyword evidence="6" id="KW-1185">Reference proteome</keyword>
<dbReference type="NCBIfam" id="TIGR02577">
    <property type="entry name" value="cas_TM1794_Cmr2"/>
    <property type="match status" value="1"/>
</dbReference>
<feature type="domain" description="GGDEF" evidence="4">
    <location>
        <begin position="355"/>
        <end position="495"/>
    </location>
</feature>
<sequence>MSKTLHFNFTPVQSFVAQARRTRDLWAGSYLLAWLSGQAMNAILKDNGKILMPYIDDDSLMAAIQDPSHASDLAKSLGTLPNRFTAQIPENKDPKEYAKVIQDHWIKVANAVRDKIDPGKSLIDDDFWNRQINNHWEFAWVTGEKSSLDSRKNLRLPTPTEESGEKCTVCGERQELSESKKSEFVPNRKSSKDWWAKFQVSDLDLRENERLCAVCLTKRLFPLVAEKAIGWEVEQYYPSTAYLSAIDWLEKVLIKAKDSDAIQKAANELTETAKKLHLHNSEYNTHINGLSHHLKDSGINKPFIDLDGDAFYLSSIDADQLQKRGSNKTLSTGEKNDLRKALIKLQKAAGSKATPFYALLLMDGDGMGKLIGDCDTEERGKISKALADFTSRVPGIVDQHNGKLVYAGGDDVFALLPVSSAIKCAADCRSAYQQAYQQAFEHLPKGITEAATISAAVQFAHQNIALSVVVKDAHRLLDDIAKDRTGRDALTCRVWKPGGIVLTWAQPWTDELKTDFAQLLDEIIAAFRPDPTSDRFSSKFFYKLRDLFEQIESDDTITDEAIQDLLAAEYLANRELKKNDKETQRKEAKERVERLLLLCRQQTRHSENTPVTYTKGKYNADAALLVRFLVQKEV</sequence>
<dbReference type="InterPro" id="IPR013407">
    <property type="entry name" value="CRISPR-assoc_prot_Cmr2"/>
</dbReference>
<dbReference type="InterPro" id="IPR024615">
    <property type="entry name" value="CRISPR-assoc_Cmr2_N"/>
</dbReference>
<dbReference type="PROSITE" id="PS50887">
    <property type="entry name" value="GGDEF"/>
    <property type="match status" value="1"/>
</dbReference>
<proteinExistence type="predicted"/>
<organism evidence="5 6">
    <name type="scientific">Methylobacter tundripaludum (strain ATCC BAA-1195 / DSM 17260 / SV96)</name>
    <dbReference type="NCBI Taxonomy" id="697282"/>
    <lineage>
        <taxon>Bacteria</taxon>
        <taxon>Pseudomonadati</taxon>
        <taxon>Pseudomonadota</taxon>
        <taxon>Gammaproteobacteria</taxon>
        <taxon>Methylococcales</taxon>
        <taxon>Methylococcaceae</taxon>
        <taxon>Methylobacter</taxon>
    </lineage>
</organism>
<dbReference type="GO" id="GO:0051607">
    <property type="term" value="P:defense response to virus"/>
    <property type="evidence" value="ECO:0007669"/>
    <property type="project" value="UniProtKB-KW"/>
</dbReference>
<evidence type="ECO:0000313" key="6">
    <source>
        <dbReference type="Proteomes" id="UP000004664"/>
    </source>
</evidence>
<dbReference type="Proteomes" id="UP000004664">
    <property type="component" value="Unassembled WGS sequence"/>
</dbReference>
<dbReference type="InterPro" id="IPR054767">
    <property type="entry name" value="Cas10-Cmr2_palm2"/>
</dbReference>
<dbReference type="EMBL" id="JH109152">
    <property type="protein sequence ID" value="EGW21683.1"/>
    <property type="molecule type" value="Genomic_DNA"/>
</dbReference>
<dbReference type="STRING" id="697282.Mettu_0457"/>
<keyword evidence="3" id="KW-0175">Coiled coil</keyword>
<evidence type="ECO:0000313" key="5">
    <source>
        <dbReference type="EMBL" id="EGW21683.1"/>
    </source>
</evidence>
<keyword evidence="2" id="KW-0051">Antiviral defense</keyword>
<protein>
    <submittedName>
        <fullName evidence="5">CRISPR-associated protein, Crm2 family</fullName>
    </submittedName>
</protein>
<name>G3IV70_METTV</name>
<dbReference type="HOGENOM" id="CLU_012640_1_0_6"/>
<evidence type="ECO:0000256" key="1">
    <source>
        <dbReference type="ARBA" id="ARBA00022741"/>
    </source>
</evidence>
<dbReference type="InterPro" id="IPR043128">
    <property type="entry name" value="Rev_trsase/Diguanyl_cyclase"/>
</dbReference>
<dbReference type="AlphaFoldDB" id="G3IV70"/>
<evidence type="ECO:0000256" key="2">
    <source>
        <dbReference type="ARBA" id="ARBA00023118"/>
    </source>
</evidence>
<accession>G3IV70</accession>
<dbReference type="Gene3D" id="3.30.70.270">
    <property type="match status" value="1"/>
</dbReference>
<keyword evidence="1" id="KW-0547">Nucleotide-binding</keyword>
<feature type="coiled-coil region" evidence="3">
    <location>
        <begin position="571"/>
        <end position="598"/>
    </location>
</feature>
<reference evidence="5 6" key="1">
    <citation type="submission" date="2011-06" db="EMBL/GenBank/DDBJ databases">
        <title>Genomic sequence of Methylobacter tundripaludum SV96.</title>
        <authorList>
            <consortium name="US DOE Joint Genome Institute"/>
            <person name="Lucas S."/>
            <person name="Han J."/>
            <person name="Lapidus A."/>
            <person name="Cheng J.-F."/>
            <person name="Goodwin L."/>
            <person name="Pitluck S."/>
            <person name="Held B."/>
            <person name="Detter J.C."/>
            <person name="Han C."/>
            <person name="Tapia R."/>
            <person name="Land M."/>
            <person name="Hauser L."/>
            <person name="Kyrpides N."/>
            <person name="Ivanova N."/>
            <person name="Ovchinnikova G."/>
            <person name="Pagani I."/>
            <person name="Klotz M.G."/>
            <person name="Dispirito A.A."/>
            <person name="Murrell J.C."/>
            <person name="Dunfield P."/>
            <person name="Kalyuzhnaya M.G."/>
            <person name="Svenning M."/>
            <person name="Trotsenko Y.A."/>
            <person name="Stein L.Y."/>
            <person name="Woyke T."/>
        </authorList>
    </citation>
    <scope>NUCLEOTIDE SEQUENCE [LARGE SCALE GENOMIC DNA]</scope>
    <source>
        <strain evidence="6">ATCC BAA-1195 / DSM 17260 / SV96</strain>
    </source>
</reference>